<feature type="region of interest" description="Disordered" evidence="1">
    <location>
        <begin position="282"/>
        <end position="302"/>
    </location>
</feature>
<organism evidence="2 3">
    <name type="scientific">Cannabis sativa</name>
    <name type="common">Hemp</name>
    <name type="synonym">Marijuana</name>
    <dbReference type="NCBI Taxonomy" id="3483"/>
    <lineage>
        <taxon>Eukaryota</taxon>
        <taxon>Viridiplantae</taxon>
        <taxon>Streptophyta</taxon>
        <taxon>Embryophyta</taxon>
        <taxon>Tracheophyta</taxon>
        <taxon>Spermatophyta</taxon>
        <taxon>Magnoliopsida</taxon>
        <taxon>eudicotyledons</taxon>
        <taxon>Gunneridae</taxon>
        <taxon>Pentapetalae</taxon>
        <taxon>rosids</taxon>
        <taxon>fabids</taxon>
        <taxon>Rosales</taxon>
        <taxon>Cannabaceae</taxon>
        <taxon>Cannabis</taxon>
    </lineage>
</organism>
<feature type="region of interest" description="Disordered" evidence="1">
    <location>
        <begin position="53"/>
        <end position="87"/>
    </location>
</feature>
<reference evidence="2" key="2">
    <citation type="submission" date="2021-03" db="UniProtKB">
        <authorList>
            <consortium name="EnsemblPlants"/>
        </authorList>
    </citation>
    <scope>IDENTIFICATION</scope>
</reference>
<name>A0A803QDJ0_CANSA</name>
<dbReference type="Proteomes" id="UP000596661">
    <property type="component" value="Chromosome 9"/>
</dbReference>
<reference evidence="2" key="1">
    <citation type="submission" date="2018-11" db="EMBL/GenBank/DDBJ databases">
        <authorList>
            <person name="Grassa J C."/>
        </authorList>
    </citation>
    <scope>NUCLEOTIDE SEQUENCE [LARGE SCALE GENOMIC DNA]</scope>
</reference>
<protein>
    <submittedName>
        <fullName evidence="2">Uncharacterized protein</fullName>
    </submittedName>
</protein>
<dbReference type="EnsemblPlants" id="evm.model.09.1153">
    <property type="protein sequence ID" value="cds.evm.model.09.1153"/>
    <property type="gene ID" value="evm.TU.09.1153"/>
</dbReference>
<evidence type="ECO:0000313" key="3">
    <source>
        <dbReference type="Proteomes" id="UP000596661"/>
    </source>
</evidence>
<proteinExistence type="predicted"/>
<keyword evidence="3" id="KW-1185">Reference proteome</keyword>
<evidence type="ECO:0000313" key="2">
    <source>
        <dbReference type="EnsemblPlants" id="cds.evm.model.09.1153"/>
    </source>
</evidence>
<evidence type="ECO:0000256" key="1">
    <source>
        <dbReference type="SAM" id="MobiDB-lite"/>
    </source>
</evidence>
<sequence>MNLAEFRGGKHHIDQDLLQLLYEDHPCLRASPSSSGGNLSNFSFKDWETRPAINEEDTVGDVEVQEVEDQGEVRPTTPSDAEGNEEEGVAQVLPFSGYNDDGEPVSEAGDVLEGGQDYVVEEYTEARPLRRNIDRWISPPSVMTMKKLTNLFEHDLLGNVECFLPSLGQLATNPEEGYCPWSRAHTKQGLMLPFLPYFKKMANYYHISLTQFTPKGLKYMSALFRTLCLIRMGKRAQKILQLSFDEWNISLRAMTPNFLKYKFYPVDFFPKAEEAVEEVVPRQEALSKKKKKRKAPPSNQVPIERSIRIRDGPKRVAQPSAPVAGKGKIILVEQEQEDSLDDNAPSLLDRENAPAYTQAMSQKVLPLGRKGRVMAPARYLSVGGGPIGQEDLKISGGSYRVQGHKKGGGGSTDGSRLSQHSSTFVALNPEAKNGKGMLQFYQVWVLPELIMKMAYTYSQAKSSALKTITTTTKWEVDDAKKEAEEKSVNLGEVNKKLLAANKRVEEL</sequence>
<dbReference type="Gramene" id="evm.model.09.1153">
    <property type="protein sequence ID" value="cds.evm.model.09.1153"/>
    <property type="gene ID" value="evm.TU.09.1153"/>
</dbReference>
<feature type="compositionally biased region" description="Acidic residues" evidence="1">
    <location>
        <begin position="54"/>
        <end position="70"/>
    </location>
</feature>
<dbReference type="AlphaFoldDB" id="A0A803QDJ0"/>
<dbReference type="EMBL" id="UZAU01000754">
    <property type="status" value="NOT_ANNOTATED_CDS"/>
    <property type="molecule type" value="Genomic_DNA"/>
</dbReference>
<accession>A0A803QDJ0</accession>
<feature type="region of interest" description="Disordered" evidence="1">
    <location>
        <begin position="401"/>
        <end position="420"/>
    </location>
</feature>